<evidence type="ECO:0000256" key="7">
    <source>
        <dbReference type="ARBA" id="ARBA00022989"/>
    </source>
</evidence>
<evidence type="ECO:0000256" key="1">
    <source>
        <dbReference type="ARBA" id="ARBA00004141"/>
    </source>
</evidence>
<keyword evidence="5 11" id="KW-0812">Transmembrane</keyword>
<evidence type="ECO:0000313" key="12">
    <source>
        <dbReference type="EMBL" id="PAX08979.1"/>
    </source>
</evidence>
<keyword evidence="9 11" id="KW-0472">Membrane</keyword>
<keyword evidence="8" id="KW-0157">Chromophore</keyword>
<feature type="transmembrane region" description="Helical" evidence="11">
    <location>
        <begin position="36"/>
        <end position="55"/>
    </location>
</feature>
<evidence type="ECO:0000256" key="6">
    <source>
        <dbReference type="ARBA" id="ARBA00022925"/>
    </source>
</evidence>
<dbReference type="SUPFAM" id="SSF81321">
    <property type="entry name" value="Family A G protein-coupled receptor-like"/>
    <property type="match status" value="1"/>
</dbReference>
<dbReference type="GO" id="GO:0005216">
    <property type="term" value="F:monoatomic ion channel activity"/>
    <property type="evidence" value="ECO:0007669"/>
    <property type="project" value="InterPro"/>
</dbReference>
<name>A0A2A2SIC3_9SPHN</name>
<dbReference type="PANTHER" id="PTHR28286">
    <property type="match status" value="1"/>
</dbReference>
<feature type="transmembrane region" description="Helical" evidence="11">
    <location>
        <begin position="128"/>
        <end position="146"/>
    </location>
</feature>
<protein>
    <submittedName>
        <fullName evidence="12">Lactococcin</fullName>
    </submittedName>
</protein>
<reference evidence="13" key="1">
    <citation type="submission" date="2017-09" db="EMBL/GenBank/DDBJ databases">
        <authorList>
            <person name="Feng G."/>
            <person name="Zhu H."/>
        </authorList>
    </citation>
    <scope>NUCLEOTIDE SEQUENCE [LARGE SCALE GENOMIC DNA]</scope>
    <source>
        <strain evidence="13">1PNM-20</strain>
    </source>
</reference>
<accession>A0A2A2SIC3</accession>
<comment type="caution">
    <text evidence="12">The sequence shown here is derived from an EMBL/GenBank/DDBJ whole genome shotgun (WGS) entry which is preliminary data.</text>
</comment>
<feature type="transmembrane region" description="Helical" evidence="11">
    <location>
        <begin position="75"/>
        <end position="93"/>
    </location>
</feature>
<keyword evidence="6" id="KW-0681">Retinal protein</keyword>
<evidence type="ECO:0000256" key="10">
    <source>
        <dbReference type="ARBA" id="ARBA00023170"/>
    </source>
</evidence>
<comment type="subcellular location">
    <subcellularLocation>
        <location evidence="1">Membrane</location>
        <topology evidence="1">Multi-pass membrane protein</topology>
    </subcellularLocation>
</comment>
<evidence type="ECO:0000256" key="3">
    <source>
        <dbReference type="ARBA" id="ARBA00022543"/>
    </source>
</evidence>
<feature type="transmembrane region" description="Helical" evidence="11">
    <location>
        <begin position="167"/>
        <end position="186"/>
    </location>
</feature>
<gene>
    <name evidence="12" type="ORF">CKY28_06475</name>
</gene>
<evidence type="ECO:0000256" key="9">
    <source>
        <dbReference type="ARBA" id="ARBA00023136"/>
    </source>
</evidence>
<dbReference type="PANTHER" id="PTHR28286:SF2">
    <property type="entry name" value="BACTERIORHODOPSIN _OPSIN, NOPA (EUROFUNG)"/>
    <property type="match status" value="1"/>
</dbReference>
<evidence type="ECO:0000256" key="4">
    <source>
        <dbReference type="ARBA" id="ARBA00022606"/>
    </source>
</evidence>
<dbReference type="Gene3D" id="1.20.1070.10">
    <property type="entry name" value="Rhodopsin 7-helix transmembrane proteins"/>
    <property type="match status" value="1"/>
</dbReference>
<dbReference type="GO" id="GO:0007602">
    <property type="term" value="P:phototransduction"/>
    <property type="evidence" value="ECO:0007669"/>
    <property type="project" value="UniProtKB-KW"/>
</dbReference>
<keyword evidence="10" id="KW-0675">Receptor</keyword>
<keyword evidence="3" id="KW-0600">Photoreceptor protein</keyword>
<dbReference type="GO" id="GO:0009881">
    <property type="term" value="F:photoreceptor activity"/>
    <property type="evidence" value="ECO:0007669"/>
    <property type="project" value="UniProtKB-KW"/>
</dbReference>
<feature type="transmembrane region" description="Helical" evidence="11">
    <location>
        <begin position="198"/>
        <end position="217"/>
    </location>
</feature>
<dbReference type="Pfam" id="PF01036">
    <property type="entry name" value="Bac_rhodopsin"/>
    <property type="match status" value="1"/>
</dbReference>
<feature type="transmembrane region" description="Helical" evidence="11">
    <location>
        <begin position="6"/>
        <end position="24"/>
    </location>
</feature>
<proteinExistence type="inferred from homology"/>
<dbReference type="OrthoDB" id="70408at2"/>
<evidence type="ECO:0000313" key="13">
    <source>
        <dbReference type="Proteomes" id="UP000218151"/>
    </source>
</evidence>
<evidence type="ECO:0000256" key="11">
    <source>
        <dbReference type="SAM" id="Phobius"/>
    </source>
</evidence>
<dbReference type="PRINTS" id="PR00251">
    <property type="entry name" value="BACTRLOPSIN"/>
</dbReference>
<dbReference type="EMBL" id="NSLI01000002">
    <property type="protein sequence ID" value="PAX08979.1"/>
    <property type="molecule type" value="Genomic_DNA"/>
</dbReference>
<dbReference type="AlphaFoldDB" id="A0A2A2SIC3"/>
<sequence length="244" mass="27537">MTETAWLWFYVACMAAGALLFTAWSRNPRHVPQYEYVIAIFIPVWSGLAYTAMAFDQGIVEVAGRTVHVARYLDWLVTTPLLLVALASTGMFFRPLDKSTIATLIGLDVIMIMSGLIADLTVRSGVKWFWYIVGCVCLALILTLLWGRIRREAYAHNDDIGRAYTRVTAYFTTLWFGYPLVWALGPSGLGLLDRTTDVALFVILPIFSKVGFSIYDLHELRQLAPRYPHFDQHDPQARQRGAPA</sequence>
<comment type="similarity">
    <text evidence="2">Belongs to the archaeal/bacterial/fungal opsin family.</text>
</comment>
<dbReference type="Proteomes" id="UP000218151">
    <property type="component" value="Unassembled WGS sequence"/>
</dbReference>
<organism evidence="12 13">
    <name type="scientific">Sphingomonas lenta</name>
    <dbReference type="NCBI Taxonomy" id="1141887"/>
    <lineage>
        <taxon>Bacteria</taxon>
        <taxon>Pseudomonadati</taxon>
        <taxon>Pseudomonadota</taxon>
        <taxon>Alphaproteobacteria</taxon>
        <taxon>Sphingomonadales</taxon>
        <taxon>Sphingomonadaceae</taxon>
        <taxon>Sphingomonas</taxon>
    </lineage>
</organism>
<dbReference type="RefSeq" id="WP_095997476.1">
    <property type="nucleotide sequence ID" value="NZ_NSLI01000002.1"/>
</dbReference>
<keyword evidence="13" id="KW-1185">Reference proteome</keyword>
<dbReference type="GO" id="GO:0016020">
    <property type="term" value="C:membrane"/>
    <property type="evidence" value="ECO:0007669"/>
    <property type="project" value="UniProtKB-SubCell"/>
</dbReference>
<dbReference type="SMART" id="SM01021">
    <property type="entry name" value="Bac_rhodopsin"/>
    <property type="match status" value="1"/>
</dbReference>
<dbReference type="PROSITE" id="PS00950">
    <property type="entry name" value="BACTERIAL_OPSIN_1"/>
    <property type="match status" value="1"/>
</dbReference>
<evidence type="ECO:0000256" key="2">
    <source>
        <dbReference type="ARBA" id="ARBA00008130"/>
    </source>
</evidence>
<dbReference type="InterPro" id="IPR018229">
    <property type="entry name" value="Rhodopsin_retinal_BS"/>
</dbReference>
<keyword evidence="4" id="KW-0716">Sensory transduction</keyword>
<keyword evidence="7 11" id="KW-1133">Transmembrane helix</keyword>
<evidence type="ECO:0000256" key="5">
    <source>
        <dbReference type="ARBA" id="ARBA00022692"/>
    </source>
</evidence>
<dbReference type="InterPro" id="IPR001425">
    <property type="entry name" value="Arc/bac/fun_rhodopsins"/>
</dbReference>
<feature type="transmembrane region" description="Helical" evidence="11">
    <location>
        <begin position="100"/>
        <end position="122"/>
    </location>
</feature>
<evidence type="ECO:0000256" key="8">
    <source>
        <dbReference type="ARBA" id="ARBA00022991"/>
    </source>
</evidence>